<protein>
    <submittedName>
        <fullName evidence="1">Uncharacterized protein</fullName>
    </submittedName>
</protein>
<accession>A0ABD6CC17</accession>
<dbReference type="EMBL" id="JBHUDJ010000006">
    <property type="protein sequence ID" value="MFD1587882.1"/>
    <property type="molecule type" value="Genomic_DNA"/>
</dbReference>
<evidence type="ECO:0000313" key="2">
    <source>
        <dbReference type="Proteomes" id="UP001597119"/>
    </source>
</evidence>
<keyword evidence="2" id="KW-1185">Reference proteome</keyword>
<gene>
    <name evidence="1" type="ORF">ACFR9U_12915</name>
</gene>
<dbReference type="Proteomes" id="UP001597119">
    <property type="component" value="Unassembled WGS sequence"/>
</dbReference>
<sequence>MAAESDGPSLPDDLSPEEARRYLIRFLGRQDLDEHEEIYEELAYE</sequence>
<dbReference type="RefSeq" id="WP_247380489.1">
    <property type="nucleotide sequence ID" value="NZ_JALLGV010000008.1"/>
</dbReference>
<name>A0ABD6CC17_9EURY</name>
<proteinExistence type="predicted"/>
<reference evidence="1 2" key="1">
    <citation type="journal article" date="2019" name="Int. J. Syst. Evol. Microbiol.">
        <title>The Global Catalogue of Microorganisms (GCM) 10K type strain sequencing project: providing services to taxonomists for standard genome sequencing and annotation.</title>
        <authorList>
            <consortium name="The Broad Institute Genomics Platform"/>
            <consortium name="The Broad Institute Genome Sequencing Center for Infectious Disease"/>
            <person name="Wu L."/>
            <person name="Ma J."/>
        </authorList>
    </citation>
    <scope>NUCLEOTIDE SEQUENCE [LARGE SCALE GENOMIC DNA]</scope>
    <source>
        <strain evidence="1 2">CGMCC 1.12125</strain>
    </source>
</reference>
<organism evidence="1 2">
    <name type="scientific">Halorientalis brevis</name>
    <dbReference type="NCBI Taxonomy" id="1126241"/>
    <lineage>
        <taxon>Archaea</taxon>
        <taxon>Methanobacteriati</taxon>
        <taxon>Methanobacteriota</taxon>
        <taxon>Stenosarchaea group</taxon>
        <taxon>Halobacteria</taxon>
        <taxon>Halobacteriales</taxon>
        <taxon>Haloarculaceae</taxon>
        <taxon>Halorientalis</taxon>
    </lineage>
</organism>
<comment type="caution">
    <text evidence="1">The sequence shown here is derived from an EMBL/GenBank/DDBJ whole genome shotgun (WGS) entry which is preliminary data.</text>
</comment>
<dbReference type="AlphaFoldDB" id="A0ABD6CC17"/>
<evidence type="ECO:0000313" key="1">
    <source>
        <dbReference type="EMBL" id="MFD1587882.1"/>
    </source>
</evidence>